<feature type="transmembrane region" description="Helical" evidence="6">
    <location>
        <begin position="6"/>
        <end position="23"/>
    </location>
</feature>
<evidence type="ECO:0008006" key="9">
    <source>
        <dbReference type="Google" id="ProtNLM"/>
    </source>
</evidence>
<organism evidence="7 8">
    <name type="scientific">Sinanodonta woodiana</name>
    <name type="common">Chinese pond mussel</name>
    <name type="synonym">Anodonta woodiana</name>
    <dbReference type="NCBI Taxonomy" id="1069815"/>
    <lineage>
        <taxon>Eukaryota</taxon>
        <taxon>Metazoa</taxon>
        <taxon>Spiralia</taxon>
        <taxon>Lophotrochozoa</taxon>
        <taxon>Mollusca</taxon>
        <taxon>Bivalvia</taxon>
        <taxon>Autobranchia</taxon>
        <taxon>Heteroconchia</taxon>
        <taxon>Palaeoheterodonta</taxon>
        <taxon>Unionida</taxon>
        <taxon>Unionoidea</taxon>
        <taxon>Unionidae</taxon>
        <taxon>Unioninae</taxon>
        <taxon>Sinanodonta</taxon>
    </lineage>
</organism>
<dbReference type="PANTHER" id="PTHR28622">
    <property type="entry name" value="SMALL INTEGRAL MEMBRANE PROTEIN 7"/>
    <property type="match status" value="1"/>
</dbReference>
<dbReference type="GO" id="GO:0016020">
    <property type="term" value="C:membrane"/>
    <property type="evidence" value="ECO:0007669"/>
    <property type="project" value="UniProtKB-SubCell"/>
</dbReference>
<accession>A0ABD3W7H2</accession>
<name>A0ABD3W7H2_SINWO</name>
<reference evidence="7 8" key="1">
    <citation type="submission" date="2024-11" db="EMBL/GenBank/DDBJ databases">
        <title>Chromosome-level genome assembly of the freshwater bivalve Anodonta woodiana.</title>
        <authorList>
            <person name="Chen X."/>
        </authorList>
    </citation>
    <scope>NUCLEOTIDE SEQUENCE [LARGE SCALE GENOMIC DNA]</scope>
    <source>
        <strain evidence="7">MN2024</strain>
        <tissue evidence="7">Gills</tissue>
    </source>
</reference>
<evidence type="ECO:0000313" key="7">
    <source>
        <dbReference type="EMBL" id="KAL3869855.1"/>
    </source>
</evidence>
<evidence type="ECO:0000256" key="2">
    <source>
        <dbReference type="ARBA" id="ARBA00008578"/>
    </source>
</evidence>
<evidence type="ECO:0000256" key="1">
    <source>
        <dbReference type="ARBA" id="ARBA00004167"/>
    </source>
</evidence>
<keyword evidence="5 6" id="KW-0472">Membrane</keyword>
<dbReference type="AlphaFoldDB" id="A0ABD3W7H2"/>
<sequence length="74" mass="8588">MISDLILVGTLLVNAGAVLNFRLKKSQQDEFQAVLEPTLGDKIREFLLSLRYFRIFIALWNIFIMFLMIVVFGH</sequence>
<dbReference type="InterPro" id="IPR037659">
    <property type="entry name" value="SMIM7"/>
</dbReference>
<feature type="transmembrane region" description="Helical" evidence="6">
    <location>
        <begin position="52"/>
        <end position="72"/>
    </location>
</feature>
<keyword evidence="3 6" id="KW-0812">Transmembrane</keyword>
<comment type="subcellular location">
    <subcellularLocation>
        <location evidence="1">Membrane</location>
        <topology evidence="1">Single-pass membrane protein</topology>
    </subcellularLocation>
</comment>
<evidence type="ECO:0000256" key="5">
    <source>
        <dbReference type="ARBA" id="ARBA00023136"/>
    </source>
</evidence>
<evidence type="ECO:0000313" key="8">
    <source>
        <dbReference type="Proteomes" id="UP001634394"/>
    </source>
</evidence>
<evidence type="ECO:0000256" key="3">
    <source>
        <dbReference type="ARBA" id="ARBA00022692"/>
    </source>
</evidence>
<dbReference type="EMBL" id="JBJQND010000008">
    <property type="protein sequence ID" value="KAL3869855.1"/>
    <property type="molecule type" value="Genomic_DNA"/>
</dbReference>
<dbReference type="PANTHER" id="PTHR28622:SF1">
    <property type="entry name" value="SMALL INTEGRAL MEMBRANE PROTEIN 7"/>
    <property type="match status" value="1"/>
</dbReference>
<gene>
    <name evidence="7" type="ORF">ACJMK2_042483</name>
</gene>
<evidence type="ECO:0000256" key="6">
    <source>
        <dbReference type="SAM" id="Phobius"/>
    </source>
</evidence>
<keyword evidence="8" id="KW-1185">Reference proteome</keyword>
<evidence type="ECO:0000256" key="4">
    <source>
        <dbReference type="ARBA" id="ARBA00022989"/>
    </source>
</evidence>
<comment type="caution">
    <text evidence="7">The sequence shown here is derived from an EMBL/GenBank/DDBJ whole genome shotgun (WGS) entry which is preliminary data.</text>
</comment>
<keyword evidence="4 6" id="KW-1133">Transmembrane helix</keyword>
<comment type="similarity">
    <text evidence="2">Belongs to the SMIM7 family.</text>
</comment>
<dbReference type="Proteomes" id="UP001634394">
    <property type="component" value="Unassembled WGS sequence"/>
</dbReference>
<protein>
    <recommendedName>
        <fullName evidence="9">Small integral membrane protein 7</fullName>
    </recommendedName>
</protein>
<proteinExistence type="inferred from homology"/>